<organism evidence="2 3">
    <name type="scientific">Ensete ventricosum</name>
    <name type="common">Abyssinian banana</name>
    <name type="synonym">Musa ensete</name>
    <dbReference type="NCBI Taxonomy" id="4639"/>
    <lineage>
        <taxon>Eukaryota</taxon>
        <taxon>Viridiplantae</taxon>
        <taxon>Streptophyta</taxon>
        <taxon>Embryophyta</taxon>
        <taxon>Tracheophyta</taxon>
        <taxon>Spermatophyta</taxon>
        <taxon>Magnoliopsida</taxon>
        <taxon>Liliopsida</taxon>
        <taxon>Zingiberales</taxon>
        <taxon>Musaceae</taxon>
        <taxon>Ensete</taxon>
    </lineage>
</organism>
<gene>
    <name evidence="2" type="ORF">B296_00002870</name>
</gene>
<evidence type="ECO:0000313" key="3">
    <source>
        <dbReference type="Proteomes" id="UP000287651"/>
    </source>
</evidence>
<name>A0A426YZG4_ENSVE</name>
<keyword evidence="1" id="KW-1133">Transmembrane helix</keyword>
<proteinExistence type="predicted"/>
<evidence type="ECO:0000313" key="2">
    <source>
        <dbReference type="EMBL" id="RRT57130.1"/>
    </source>
</evidence>
<accession>A0A426YZG4</accession>
<dbReference type="AlphaFoldDB" id="A0A426YZG4"/>
<feature type="transmembrane region" description="Helical" evidence="1">
    <location>
        <begin position="24"/>
        <end position="44"/>
    </location>
</feature>
<keyword evidence="1" id="KW-0812">Transmembrane</keyword>
<comment type="caution">
    <text evidence="2">The sequence shown here is derived from an EMBL/GenBank/DDBJ whole genome shotgun (WGS) entry which is preliminary data.</text>
</comment>
<dbReference type="EMBL" id="AMZH03009311">
    <property type="protein sequence ID" value="RRT57130.1"/>
    <property type="molecule type" value="Genomic_DNA"/>
</dbReference>
<dbReference type="Proteomes" id="UP000287651">
    <property type="component" value="Unassembled WGS sequence"/>
</dbReference>
<evidence type="ECO:0000256" key="1">
    <source>
        <dbReference type="SAM" id="Phobius"/>
    </source>
</evidence>
<keyword evidence="1" id="KW-0472">Membrane</keyword>
<protein>
    <submittedName>
        <fullName evidence="2">Uncharacterized protein</fullName>
    </submittedName>
</protein>
<sequence>MKGSCISWAVTHSLCIGRGSWDSFFIRGLVASTVYIPVLMNISFSAWKMYTRPSYPVRYPVASPVVGYVSSVEIVTSSRVCLSAQLSPLAKLYEFCSQQFTITYGPAERGSPCLVRESTPMLGAGSNSFLSTTDMQTQD</sequence>
<reference evidence="2 3" key="1">
    <citation type="journal article" date="2014" name="Agronomy (Basel)">
        <title>A Draft Genome Sequence for Ensete ventricosum, the Drought-Tolerant Tree Against Hunger.</title>
        <authorList>
            <person name="Harrison J."/>
            <person name="Moore K.A."/>
            <person name="Paszkiewicz K."/>
            <person name="Jones T."/>
            <person name="Grant M."/>
            <person name="Ambacheew D."/>
            <person name="Muzemil S."/>
            <person name="Studholme D.J."/>
        </authorList>
    </citation>
    <scope>NUCLEOTIDE SEQUENCE [LARGE SCALE GENOMIC DNA]</scope>
</reference>